<dbReference type="HAMAP" id="MF_00508">
    <property type="entry name" value="Ribosomal_uS10"/>
    <property type="match status" value="1"/>
</dbReference>
<dbReference type="GO" id="GO:0003735">
    <property type="term" value="F:structural constituent of ribosome"/>
    <property type="evidence" value="ECO:0007669"/>
    <property type="project" value="InterPro"/>
</dbReference>
<sequence length="107" mass="12956">MLFSKNKYLLKIKSFNFKIIKKYIIELKKILKFNNIILISEVFLPTKIERFNLLRSPHIDKKSRDQLEIRTHKRFLYILNNKKINILNIIKNLNLNFTGLEIKLKLI</sequence>
<evidence type="ECO:0000256" key="3">
    <source>
        <dbReference type="ARBA" id="ARBA00023274"/>
    </source>
</evidence>
<dbReference type="GO" id="GO:0000049">
    <property type="term" value="F:tRNA binding"/>
    <property type="evidence" value="ECO:0007669"/>
    <property type="project" value="UniProtKB-UniRule"/>
</dbReference>
<dbReference type="HOGENOM" id="CLU_2328530_0_0_4"/>
<comment type="subunit">
    <text evidence="4">Part of the 30S ribosomal subunit.</text>
</comment>
<dbReference type="NCBIfam" id="TIGR01049">
    <property type="entry name" value="rpsJ_bact"/>
    <property type="match status" value="1"/>
</dbReference>
<keyword evidence="3 4" id="KW-0687">Ribonucleoprotein</keyword>
<organism evidence="6 7">
    <name type="scientific">Zinderia insecticola (strain CARI)</name>
    <dbReference type="NCBI Taxonomy" id="871271"/>
    <lineage>
        <taxon>Bacteria</taxon>
        <taxon>Pseudomonadati</taxon>
        <taxon>Pseudomonadota</taxon>
        <taxon>Betaproteobacteria</taxon>
        <taxon>Burkholderiales</taxon>
        <taxon>Oxalobacteraceae</taxon>
        <taxon>Candidatus Zinderia</taxon>
    </lineage>
</organism>
<comment type="similarity">
    <text evidence="1 4">Belongs to the universal ribosomal protein uS10 family.</text>
</comment>
<evidence type="ECO:0000313" key="6">
    <source>
        <dbReference type="EMBL" id="ADM89824.1"/>
    </source>
</evidence>
<comment type="function">
    <text evidence="4">Involved in the binding of tRNA to the ribosomes.</text>
</comment>
<dbReference type="InterPro" id="IPR027486">
    <property type="entry name" value="Ribosomal_uS10_dom"/>
</dbReference>
<dbReference type="Proteomes" id="UP000001303">
    <property type="component" value="Chromosome"/>
</dbReference>
<dbReference type="STRING" id="871271.ZICARI_220"/>
<dbReference type="Gene3D" id="3.30.70.600">
    <property type="entry name" value="Ribosomal protein S10 domain"/>
    <property type="match status" value="1"/>
</dbReference>
<evidence type="ECO:0000256" key="4">
    <source>
        <dbReference type="HAMAP-Rule" id="MF_00508"/>
    </source>
</evidence>
<dbReference type="PANTHER" id="PTHR11700">
    <property type="entry name" value="30S RIBOSOMAL PROTEIN S10 FAMILY MEMBER"/>
    <property type="match status" value="1"/>
</dbReference>
<reference key="2">
    <citation type="submission" date="2010-08" db="EMBL/GenBank/DDBJ databases">
        <title>Functional convergence in reduced genomes of bacterial symbionts spanning 200 million years of evolution.</title>
        <authorList>
            <person name="McCutcheon J.P."/>
            <person name="Moran N.A."/>
        </authorList>
    </citation>
    <scope>NUCLEOTIDE SEQUENCE</scope>
    <source>
        <strain>CARI</strain>
    </source>
</reference>
<dbReference type="InterPro" id="IPR036838">
    <property type="entry name" value="Ribosomal_uS10_dom_sf"/>
</dbReference>
<feature type="domain" description="Small ribosomal subunit protein uS10" evidence="5">
    <location>
        <begin position="9"/>
        <end position="105"/>
    </location>
</feature>
<gene>
    <name evidence="4 6" type="primary">rpsJ</name>
    <name evidence="6" type="ordered locus">ZICARI_220</name>
</gene>
<dbReference type="AlphaFoldDB" id="E0TJ47"/>
<dbReference type="SMART" id="SM01403">
    <property type="entry name" value="Ribosomal_S10"/>
    <property type="match status" value="1"/>
</dbReference>
<evidence type="ECO:0000313" key="7">
    <source>
        <dbReference type="Proteomes" id="UP000001303"/>
    </source>
</evidence>
<accession>E0TJ47</accession>
<dbReference type="Pfam" id="PF00338">
    <property type="entry name" value="Ribosomal_S10"/>
    <property type="match status" value="1"/>
</dbReference>
<dbReference type="GO" id="GO:0006412">
    <property type="term" value="P:translation"/>
    <property type="evidence" value="ECO:0007669"/>
    <property type="project" value="UniProtKB-UniRule"/>
</dbReference>
<dbReference type="PRINTS" id="PR00971">
    <property type="entry name" value="RIBOSOMALS10"/>
</dbReference>
<reference evidence="6 7" key="1">
    <citation type="journal article" date="2010" name="Genome Biol. Evol.">
        <title>Functional convergence in reduced genomes of bacterial symbionts spanning 200 My of evolution.</title>
        <authorList>
            <person name="McCutcheon J.P."/>
            <person name="Moran N.A."/>
        </authorList>
    </citation>
    <scope>NUCLEOTIDE SEQUENCE [LARGE SCALE GENOMIC DNA]</scope>
    <source>
        <strain evidence="6 7">CARI</strain>
    </source>
</reference>
<name>E0TJ47_ZINIC</name>
<dbReference type="GO" id="GO:1990904">
    <property type="term" value="C:ribonucleoprotein complex"/>
    <property type="evidence" value="ECO:0007669"/>
    <property type="project" value="UniProtKB-KW"/>
</dbReference>
<protein>
    <recommendedName>
        <fullName evidence="4">Small ribosomal subunit protein uS10</fullName>
    </recommendedName>
</protein>
<keyword evidence="7" id="KW-1185">Reference proteome</keyword>
<dbReference type="GO" id="GO:0005840">
    <property type="term" value="C:ribosome"/>
    <property type="evidence" value="ECO:0007669"/>
    <property type="project" value="UniProtKB-KW"/>
</dbReference>
<dbReference type="InterPro" id="IPR001848">
    <property type="entry name" value="Ribosomal_uS10"/>
</dbReference>
<evidence type="ECO:0000256" key="1">
    <source>
        <dbReference type="ARBA" id="ARBA00007102"/>
    </source>
</evidence>
<evidence type="ECO:0000256" key="2">
    <source>
        <dbReference type="ARBA" id="ARBA00022980"/>
    </source>
</evidence>
<evidence type="ECO:0000259" key="5">
    <source>
        <dbReference type="SMART" id="SM01403"/>
    </source>
</evidence>
<dbReference type="SUPFAM" id="SSF54999">
    <property type="entry name" value="Ribosomal protein S10"/>
    <property type="match status" value="1"/>
</dbReference>
<dbReference type="EMBL" id="CP002161">
    <property type="protein sequence ID" value="ADM89824.1"/>
    <property type="molecule type" value="Genomic_DNA"/>
</dbReference>
<proteinExistence type="inferred from homology"/>
<keyword evidence="2 4" id="KW-0689">Ribosomal protein</keyword>
<dbReference type="KEGG" id="zin:ZICARI_220"/>